<organism evidence="2 3">
    <name type="scientific">Sphingomonas hankyongi</name>
    <dbReference type="NCBI Taxonomy" id="2908209"/>
    <lineage>
        <taxon>Bacteria</taxon>
        <taxon>Pseudomonadati</taxon>
        <taxon>Pseudomonadota</taxon>
        <taxon>Alphaproteobacteria</taxon>
        <taxon>Sphingomonadales</taxon>
        <taxon>Sphingomonadaceae</taxon>
        <taxon>Sphingomonas</taxon>
    </lineage>
</organism>
<keyword evidence="3" id="KW-1185">Reference proteome</keyword>
<reference evidence="2" key="1">
    <citation type="submission" date="2022-05" db="EMBL/GenBank/DDBJ databases">
        <authorList>
            <person name="Jo J.-H."/>
            <person name="Im W.-T."/>
        </authorList>
    </citation>
    <scope>NUCLEOTIDE SEQUENCE</scope>
    <source>
        <strain evidence="2">SE220</strain>
    </source>
</reference>
<proteinExistence type="predicted"/>
<dbReference type="SUPFAM" id="SSF141371">
    <property type="entry name" value="PilZ domain-like"/>
    <property type="match status" value="1"/>
</dbReference>
<dbReference type="Pfam" id="PF07238">
    <property type="entry name" value="PilZ"/>
    <property type="match status" value="1"/>
</dbReference>
<dbReference type="InterPro" id="IPR009875">
    <property type="entry name" value="PilZ_domain"/>
</dbReference>
<feature type="domain" description="PilZ" evidence="1">
    <location>
        <begin position="9"/>
        <end position="89"/>
    </location>
</feature>
<dbReference type="EMBL" id="JAMGBE010000001">
    <property type="protein sequence ID" value="MCL6728443.1"/>
    <property type="molecule type" value="Genomic_DNA"/>
</dbReference>
<evidence type="ECO:0000259" key="1">
    <source>
        <dbReference type="Pfam" id="PF07238"/>
    </source>
</evidence>
<evidence type="ECO:0000313" key="3">
    <source>
        <dbReference type="Proteomes" id="UP001165342"/>
    </source>
</evidence>
<dbReference type="Proteomes" id="UP001165342">
    <property type="component" value="Unassembled WGS sequence"/>
</dbReference>
<comment type="caution">
    <text evidence="2">The sequence shown here is derived from an EMBL/GenBank/DDBJ whole genome shotgun (WGS) entry which is preliminary data.</text>
</comment>
<protein>
    <submittedName>
        <fullName evidence="2">PilZ domain-containing protein</fullName>
    </submittedName>
</protein>
<evidence type="ECO:0000313" key="2">
    <source>
        <dbReference type="EMBL" id="MCL6728443.1"/>
    </source>
</evidence>
<accession>A0ABT0RYH8</accession>
<name>A0ABT0RYH8_9SPHN</name>
<sequence>MDQSSITHNRSSRRSPVLLAASVEVGGATQAVKLRNLSKDGALIEGDALPVEGSSTLFCRNDLSVRARVAWVQGRFAGLAFERPLEKEEVLRNVPKPKARIQPEFRRPGLACRPLSEDERRMIERWMTTAPVPRPGD</sequence>
<dbReference type="RefSeq" id="WP_249829955.1">
    <property type="nucleotide sequence ID" value="NZ_JAMGBE010000001.1"/>
</dbReference>
<gene>
    <name evidence="2" type="ORF">LZ538_00035</name>
</gene>